<sequence>MKNKTDIQTKNQQIDKILQEQYDVETKILESALLNVAGKTSWDEFPEESEEKIRAGYDRLITRLRETGDFNEAARAEKTGSTGAAKEKLESLEYDGNRTHRILKSAAAAVAVVMLTALVGMTAIADYRYPDKNTQTYQKTSVFEKK</sequence>
<evidence type="ECO:0000313" key="2">
    <source>
        <dbReference type="EMBL" id="CUN72014.1"/>
    </source>
</evidence>
<evidence type="ECO:0000313" key="3">
    <source>
        <dbReference type="Proteomes" id="UP000095431"/>
    </source>
</evidence>
<reference evidence="2 3" key="1">
    <citation type="submission" date="2015-09" db="EMBL/GenBank/DDBJ databases">
        <authorList>
            <consortium name="Pathogen Informatics"/>
        </authorList>
    </citation>
    <scope>NUCLEOTIDE SEQUENCE [LARGE SCALE GENOMIC DNA]</scope>
    <source>
        <strain evidence="2 3">2789STDY5834863</strain>
    </source>
</reference>
<dbReference type="Proteomes" id="UP000095431">
    <property type="component" value="Unassembled WGS sequence"/>
</dbReference>
<dbReference type="eggNOG" id="ENOG5033QS9">
    <property type="taxonomic scope" value="Bacteria"/>
</dbReference>
<gene>
    <name evidence="2" type="ORF">ERS852478_00881</name>
</gene>
<dbReference type="RefSeq" id="WP_055199834.1">
    <property type="nucleotide sequence ID" value="NZ_BTHH01000004.1"/>
</dbReference>
<proteinExistence type="predicted"/>
<dbReference type="AlphaFoldDB" id="A0A173Z6Z8"/>
<dbReference type="EMBL" id="CYZN01000005">
    <property type="protein sequence ID" value="CUN72014.1"/>
    <property type="molecule type" value="Genomic_DNA"/>
</dbReference>
<accession>A0A173Z6Z8</accession>
<name>A0A173Z6Z8_9FIRM</name>
<organism evidence="2 3">
    <name type="scientific">Blautia wexlerae</name>
    <dbReference type="NCBI Taxonomy" id="418240"/>
    <lineage>
        <taxon>Bacteria</taxon>
        <taxon>Bacillati</taxon>
        <taxon>Bacillota</taxon>
        <taxon>Clostridia</taxon>
        <taxon>Lachnospirales</taxon>
        <taxon>Lachnospiraceae</taxon>
        <taxon>Blautia</taxon>
    </lineage>
</organism>
<keyword evidence="1" id="KW-0812">Transmembrane</keyword>
<protein>
    <submittedName>
        <fullName evidence="2">Uncharacterized protein</fullName>
    </submittedName>
</protein>
<keyword evidence="1" id="KW-0472">Membrane</keyword>
<keyword evidence="1" id="KW-1133">Transmembrane helix</keyword>
<feature type="transmembrane region" description="Helical" evidence="1">
    <location>
        <begin position="106"/>
        <end position="125"/>
    </location>
</feature>
<evidence type="ECO:0000256" key="1">
    <source>
        <dbReference type="SAM" id="Phobius"/>
    </source>
</evidence>